<proteinExistence type="predicted"/>
<reference evidence="1" key="1">
    <citation type="journal article" date="2020" name="New Phytol.">
        <title>Comparative genomics reveals dynamic genome evolution in host specialist ectomycorrhizal fungi.</title>
        <authorList>
            <person name="Lofgren L.A."/>
            <person name="Nguyen N.H."/>
            <person name="Vilgalys R."/>
            <person name="Ruytinx J."/>
            <person name="Liao H.L."/>
            <person name="Branco S."/>
            <person name="Kuo A."/>
            <person name="LaButti K."/>
            <person name="Lipzen A."/>
            <person name="Andreopoulos W."/>
            <person name="Pangilinan J."/>
            <person name="Riley R."/>
            <person name="Hundley H."/>
            <person name="Na H."/>
            <person name="Barry K."/>
            <person name="Grigoriev I.V."/>
            <person name="Stajich J.E."/>
            <person name="Kennedy P.G."/>
        </authorList>
    </citation>
    <scope>NUCLEOTIDE SEQUENCE</scope>
    <source>
        <strain evidence="1">DOB743</strain>
    </source>
</reference>
<organism evidence="1 2">
    <name type="scientific">Suillus placidus</name>
    <dbReference type="NCBI Taxonomy" id="48579"/>
    <lineage>
        <taxon>Eukaryota</taxon>
        <taxon>Fungi</taxon>
        <taxon>Dikarya</taxon>
        <taxon>Basidiomycota</taxon>
        <taxon>Agaricomycotina</taxon>
        <taxon>Agaricomycetes</taxon>
        <taxon>Agaricomycetidae</taxon>
        <taxon>Boletales</taxon>
        <taxon>Suillineae</taxon>
        <taxon>Suillaceae</taxon>
        <taxon>Suillus</taxon>
    </lineage>
</organism>
<feature type="non-terminal residue" evidence="1">
    <location>
        <position position="80"/>
    </location>
</feature>
<protein>
    <submittedName>
        <fullName evidence="1">Uncharacterized protein</fullName>
    </submittedName>
</protein>
<name>A0A9P6ZG24_9AGAM</name>
<gene>
    <name evidence="1" type="ORF">EV702DRAFT_1154099</name>
</gene>
<dbReference type="Proteomes" id="UP000714275">
    <property type="component" value="Unassembled WGS sequence"/>
</dbReference>
<evidence type="ECO:0000313" key="2">
    <source>
        <dbReference type="Proteomes" id="UP000714275"/>
    </source>
</evidence>
<sequence length="80" mass="8974">MSATRSTWMLFEASLCWINNLHGVIDGPRPSNPAIPRSPSEIGLALRFRNHEHSAWVTALGFYKLLRDPIDIPGCTLFIP</sequence>
<accession>A0A9P6ZG24</accession>
<keyword evidence="2" id="KW-1185">Reference proteome</keyword>
<dbReference type="AlphaFoldDB" id="A0A9P6ZG24"/>
<dbReference type="EMBL" id="JABBWD010000125">
    <property type="protein sequence ID" value="KAG1764485.1"/>
    <property type="molecule type" value="Genomic_DNA"/>
</dbReference>
<comment type="caution">
    <text evidence="1">The sequence shown here is derived from an EMBL/GenBank/DDBJ whole genome shotgun (WGS) entry which is preliminary data.</text>
</comment>
<evidence type="ECO:0000313" key="1">
    <source>
        <dbReference type="EMBL" id="KAG1764485.1"/>
    </source>
</evidence>